<evidence type="ECO:0000313" key="2">
    <source>
        <dbReference type="EMBL" id="ABD71673.1"/>
    </source>
</evidence>
<dbReference type="RefSeq" id="WP_011466235.1">
    <property type="nucleotide sequence ID" value="NC_007908.1"/>
</dbReference>
<keyword evidence="1" id="KW-0472">Membrane</keyword>
<dbReference type="OrthoDB" id="4547866at2"/>
<dbReference type="AlphaFoldDB" id="Q21RD0"/>
<evidence type="ECO:0008006" key="4">
    <source>
        <dbReference type="Google" id="ProtNLM"/>
    </source>
</evidence>
<name>Q21RD0_ALBFT</name>
<dbReference type="EMBL" id="CP000267">
    <property type="protein sequence ID" value="ABD71673.1"/>
    <property type="molecule type" value="Genomic_DNA"/>
</dbReference>
<dbReference type="STRING" id="338969.Rfer_3975"/>
<evidence type="ECO:0000313" key="3">
    <source>
        <dbReference type="Proteomes" id="UP000008332"/>
    </source>
</evidence>
<feature type="transmembrane region" description="Helical" evidence="1">
    <location>
        <begin position="273"/>
        <end position="298"/>
    </location>
</feature>
<dbReference type="InterPro" id="IPR029039">
    <property type="entry name" value="Flavoprotein-like_sf"/>
</dbReference>
<keyword evidence="3" id="KW-1185">Reference proteome</keyword>
<dbReference type="SUPFAM" id="SSF52218">
    <property type="entry name" value="Flavoproteins"/>
    <property type="match status" value="1"/>
</dbReference>
<protein>
    <recommendedName>
        <fullName evidence="4">Dialkylrecorsinol condensing enzyme</fullName>
    </recommendedName>
</protein>
<dbReference type="Gene3D" id="3.40.50.360">
    <property type="match status" value="1"/>
</dbReference>
<dbReference type="eggNOG" id="COG0716">
    <property type="taxonomic scope" value="Bacteria"/>
</dbReference>
<gene>
    <name evidence="2" type="ordered locus">Rfer_3975</name>
</gene>
<organism evidence="2 3">
    <name type="scientific">Albidiferax ferrireducens (strain ATCC BAA-621 / DSM 15236 / T118)</name>
    <name type="common">Rhodoferax ferrireducens</name>
    <dbReference type="NCBI Taxonomy" id="338969"/>
    <lineage>
        <taxon>Bacteria</taxon>
        <taxon>Pseudomonadati</taxon>
        <taxon>Pseudomonadota</taxon>
        <taxon>Betaproteobacteria</taxon>
        <taxon>Burkholderiales</taxon>
        <taxon>Comamonadaceae</taxon>
        <taxon>Rhodoferax</taxon>
    </lineage>
</organism>
<dbReference type="HOGENOM" id="CLU_923775_0_0_4"/>
<accession>Q21RD0</accession>
<evidence type="ECO:0000256" key="1">
    <source>
        <dbReference type="SAM" id="Phobius"/>
    </source>
</evidence>
<reference evidence="3" key="1">
    <citation type="submission" date="2006-02" db="EMBL/GenBank/DDBJ databases">
        <title>Complete sequence of chromosome of Rhodoferax ferrireducens DSM 15236.</title>
        <authorList>
            <person name="Copeland A."/>
            <person name="Lucas S."/>
            <person name="Lapidus A."/>
            <person name="Barry K."/>
            <person name="Detter J.C."/>
            <person name="Glavina del Rio T."/>
            <person name="Hammon N."/>
            <person name="Israni S."/>
            <person name="Pitluck S."/>
            <person name="Brettin T."/>
            <person name="Bruce D."/>
            <person name="Han C."/>
            <person name="Tapia R."/>
            <person name="Gilna P."/>
            <person name="Kiss H."/>
            <person name="Schmutz J."/>
            <person name="Larimer F."/>
            <person name="Land M."/>
            <person name="Kyrpides N."/>
            <person name="Ivanova N."/>
            <person name="Richardson P."/>
        </authorList>
    </citation>
    <scope>NUCLEOTIDE SEQUENCE [LARGE SCALE GENOMIC DNA]</scope>
    <source>
        <strain evidence="3">ATCC BAA-621 / DSM 15236 / T118</strain>
    </source>
</reference>
<keyword evidence="1" id="KW-1133">Transmembrane helix</keyword>
<dbReference type="KEGG" id="rfr:Rfer_3975"/>
<dbReference type="Proteomes" id="UP000008332">
    <property type="component" value="Chromosome"/>
</dbReference>
<sequence length="329" mass="36395">MAPLNTIKTPTRASIKRILVLSYSQTGQLAEITQSIVAPLQQCPHFSVHIETLRPVHPYPFPWRFFSFLDAFPESAQMVAPSLHPLSLTGDEDFDLVILPYQVWFLAPSLPITAFLKHPLAKKLLMGKPVVTVIACRNMWMLAQEKTKSLLAACGARLLDNVAMVDPSSTMTTLLTTPVWLLSGKRDLLPGLPPAGIDAASIKAASRFGFALRDALQNDQERGTAPLLTGLNAADSDPSLLFSEKAGTRSFHLWGKLLRTVGEPGQWHRRPFLLLYVCFLITLILSVVPLSLLMQAVLRPFLQRKMALLKQKFDAPSGSGTERMALYEL</sequence>
<keyword evidence="1" id="KW-0812">Transmembrane</keyword>
<proteinExistence type="predicted"/>